<keyword evidence="1" id="KW-0614">Plasmid</keyword>
<gene>
    <name evidence="1" type="ORF">LPB04_23565</name>
</gene>
<dbReference type="Proteomes" id="UP000593875">
    <property type="component" value="Plasmid unnamed1"/>
</dbReference>
<keyword evidence="2" id="KW-1185">Reference proteome</keyword>
<protein>
    <submittedName>
        <fullName evidence="1">SIR2 family protein</fullName>
    </submittedName>
</protein>
<organism evidence="1 2">
    <name type="scientific">Massilia litorea</name>
    <dbReference type="NCBI Taxonomy" id="2769491"/>
    <lineage>
        <taxon>Bacteria</taxon>
        <taxon>Pseudomonadati</taxon>
        <taxon>Pseudomonadota</taxon>
        <taxon>Betaproteobacteria</taxon>
        <taxon>Burkholderiales</taxon>
        <taxon>Oxalobacteraceae</taxon>
        <taxon>Telluria group</taxon>
        <taxon>Massilia</taxon>
    </lineage>
</organism>
<dbReference type="InterPro" id="IPR029035">
    <property type="entry name" value="DHS-like_NAD/FAD-binding_dom"/>
</dbReference>
<dbReference type="EMBL" id="CP062942">
    <property type="protein sequence ID" value="QOL52292.1"/>
    <property type="molecule type" value="Genomic_DNA"/>
</dbReference>
<sequence length="581" mass="64632">MLDPVSAIAFEIQSSKGVFALLLGSGVSFTSKIPTGWAITLDLVRKIAALQRKDCGDQPEVWYLRTFGKAPDYSDMLDLLGSTPSLRQTIIRQYIEPSDAKRARKEKLPTLAHRAIAKLMEQGYVQVVLTTNFDRLLELALADLGVHPTVLSAAEHVAGAQPLTHAGPTIIKLHGDYLDIRIRNTSSELAHYEPEMDELLDRVLDEYGLIVCGWSAEWDVALKAAIERAPSRRYPMYFSTLSSPGAAAQSLVQRRSGRIIQIAGADSFFDEVAQKVETIEDLRKPHPVSAQLAVALMKEYMPEPKHRIHLHDLVAKELAHAAAAMSSADFRTDRNANLENDFVKQTLRFVSLLDTLIPMAYTAGMWASEEQALQWFNAIVAFSQRPRDARGGYPQLVELQAFPAVLILYAFGVGAIVGKQHALLGKLLSTEIDTRHGNRYGFGRTALGDGLNIELAVTDGDYYFKLVPGCSHYGWPGNELIADVLRPHTSSELLDDEAFDIAFSTFELALTFGYVERHWDEHAVWPPRAHFAEKPRIAVRLIAEWEAEAAANKETNSLRLMAGLVAEPHFDQVRALVDFRH</sequence>
<proteinExistence type="predicted"/>
<reference evidence="1 2" key="1">
    <citation type="submission" date="2020-10" db="EMBL/GenBank/DDBJ databases">
        <title>Genome sequencing of Massilia sp. LPB0304.</title>
        <authorList>
            <person name="Kim J."/>
        </authorList>
    </citation>
    <scope>NUCLEOTIDE SEQUENCE [LARGE SCALE GENOMIC DNA]</scope>
    <source>
        <strain evidence="1 2">LPB0304</strain>
        <plasmid evidence="1 2">unnamed1</plasmid>
    </source>
</reference>
<dbReference type="Pfam" id="PF13289">
    <property type="entry name" value="SIR2_2"/>
    <property type="match status" value="1"/>
</dbReference>
<geneLocation type="plasmid" evidence="1 2">
    <name>unnamed1</name>
</geneLocation>
<name>A0A7L9UDI9_9BURK</name>
<dbReference type="AlphaFoldDB" id="A0A7L9UDI9"/>
<dbReference type="SUPFAM" id="SSF52467">
    <property type="entry name" value="DHS-like NAD/FAD-binding domain"/>
    <property type="match status" value="1"/>
</dbReference>
<dbReference type="Gene3D" id="3.40.50.1220">
    <property type="entry name" value="TPP-binding domain"/>
    <property type="match status" value="1"/>
</dbReference>
<evidence type="ECO:0000313" key="1">
    <source>
        <dbReference type="EMBL" id="QOL52292.1"/>
    </source>
</evidence>
<accession>A0A7L9UDI9</accession>
<evidence type="ECO:0000313" key="2">
    <source>
        <dbReference type="Proteomes" id="UP000593875"/>
    </source>
</evidence>
<dbReference type="RefSeq" id="WP_193689253.1">
    <property type="nucleotide sequence ID" value="NZ_CP062942.1"/>
</dbReference>
<dbReference type="KEGG" id="mlir:LPB04_23565"/>